<organism evidence="2 3">
    <name type="scientific">Ferrimonas balearica (strain DSM 9799 / CCM 4581 / KCTC 23876 / PAT)</name>
    <dbReference type="NCBI Taxonomy" id="550540"/>
    <lineage>
        <taxon>Bacteria</taxon>
        <taxon>Pseudomonadati</taxon>
        <taxon>Pseudomonadota</taxon>
        <taxon>Gammaproteobacteria</taxon>
        <taxon>Alteromonadales</taxon>
        <taxon>Ferrimonadaceae</taxon>
        <taxon>Ferrimonas</taxon>
    </lineage>
</organism>
<dbReference type="KEGG" id="fbl:Fbal_0592"/>
<gene>
    <name evidence="2" type="ordered locus">Fbal_0592</name>
</gene>
<protein>
    <recommendedName>
        <fullName evidence="4">PBP domain-containing protein</fullName>
    </recommendedName>
</protein>
<evidence type="ECO:0000313" key="3">
    <source>
        <dbReference type="Proteomes" id="UP000006683"/>
    </source>
</evidence>
<dbReference type="SUPFAM" id="SSF53850">
    <property type="entry name" value="Periplasmic binding protein-like II"/>
    <property type="match status" value="1"/>
</dbReference>
<reference evidence="2 3" key="1">
    <citation type="journal article" date="2010" name="Stand. Genomic Sci.">
        <title>Complete genome sequence of Ferrimonas balearica type strain (PAT).</title>
        <authorList>
            <person name="Nolan M."/>
            <person name="Sikorski J."/>
            <person name="Davenport K."/>
            <person name="Lucas S."/>
            <person name="Glavina Del Rio T."/>
            <person name="Tice H."/>
            <person name="Cheng J."/>
            <person name="Goodwin L."/>
            <person name="Pitluck S."/>
            <person name="Liolios K."/>
            <person name="Ivanova N."/>
            <person name="Mavromatis K."/>
            <person name="Ovchinnikova G."/>
            <person name="Pati A."/>
            <person name="Chen A."/>
            <person name="Palaniappan K."/>
            <person name="Land M."/>
            <person name="Hauser L."/>
            <person name="Chang Y."/>
            <person name="Jeffries C."/>
            <person name="Tapia R."/>
            <person name="Brettin T."/>
            <person name="Detter J."/>
            <person name="Han C."/>
            <person name="Yasawong M."/>
            <person name="Rohde M."/>
            <person name="Tindall B."/>
            <person name="Goker M."/>
            <person name="Woyke T."/>
            <person name="Bristow J."/>
            <person name="Eisen J."/>
            <person name="Markowitz V."/>
            <person name="Hugenholtz P."/>
            <person name="Kyrpides N."/>
            <person name="Klenk H."/>
            <person name="Lapidus A."/>
        </authorList>
    </citation>
    <scope>NUCLEOTIDE SEQUENCE [LARGE SCALE GENOMIC DNA]</scope>
    <source>
        <strain evidence="3">DSM 9799 / CCM 4581 / KCTC 23876 / PAT</strain>
    </source>
</reference>
<dbReference type="Proteomes" id="UP000006683">
    <property type="component" value="Chromosome"/>
</dbReference>
<dbReference type="Gene3D" id="3.40.190.10">
    <property type="entry name" value="Periplasmic binding protein-like II"/>
    <property type="match status" value="1"/>
</dbReference>
<evidence type="ECO:0000256" key="1">
    <source>
        <dbReference type="SAM" id="SignalP"/>
    </source>
</evidence>
<evidence type="ECO:0000313" key="2">
    <source>
        <dbReference type="EMBL" id="ADN74806.1"/>
    </source>
</evidence>
<keyword evidence="3" id="KW-1185">Reference proteome</keyword>
<dbReference type="eggNOG" id="COG0226">
    <property type="taxonomic scope" value="Bacteria"/>
</dbReference>
<feature type="chain" id="PRO_5003151325" description="PBP domain-containing protein" evidence="1">
    <location>
        <begin position="17"/>
        <end position="144"/>
    </location>
</feature>
<accession>E1SQJ4</accession>
<evidence type="ECO:0008006" key="4">
    <source>
        <dbReference type="Google" id="ProtNLM"/>
    </source>
</evidence>
<proteinExistence type="predicted"/>
<name>E1SQJ4_FERBD</name>
<feature type="signal peptide" evidence="1">
    <location>
        <begin position="1"/>
        <end position="16"/>
    </location>
</feature>
<dbReference type="STRING" id="550540.Fbal_0592"/>
<dbReference type="HOGENOM" id="CLU_124904_0_0_6"/>
<dbReference type="RefSeq" id="WP_013344112.1">
    <property type="nucleotide sequence ID" value="NC_014541.1"/>
</dbReference>
<dbReference type="AlphaFoldDB" id="E1SQJ4"/>
<keyword evidence="1" id="KW-0732">Signal</keyword>
<dbReference type="EMBL" id="CP002209">
    <property type="protein sequence ID" value="ADN74806.1"/>
    <property type="molecule type" value="Genomic_DNA"/>
</dbReference>
<dbReference type="GeneID" id="67180838"/>
<dbReference type="OrthoDB" id="5368544at2"/>
<sequence length="144" mass="16140">MAKGLFFIALMTAALASPPLWGRSNSSVQVVANARVAERALSREQLRAIFTLKQPFWADGSSVVVVLLPQRHPVHHQFCRQHLRLLPYQLDLAWGGRHFEDREHRPLVVGSEKEMRQTLESTPGAIGYLSGDTQLSANLVRLAF</sequence>